<dbReference type="PANTHER" id="PTHR42756:SF1">
    <property type="entry name" value="TRANSCRIPTIONAL REPRESSOR OF EMRAB OPERON"/>
    <property type="match status" value="1"/>
</dbReference>
<feature type="domain" description="HTH marR-type" evidence="4">
    <location>
        <begin position="14"/>
        <end position="144"/>
    </location>
</feature>
<dbReference type="GO" id="GO:0003677">
    <property type="term" value="F:DNA binding"/>
    <property type="evidence" value="ECO:0007669"/>
    <property type="project" value="UniProtKB-KW"/>
</dbReference>
<reference evidence="5 6" key="1">
    <citation type="submission" date="2017-12" db="EMBL/GenBank/DDBJ databases">
        <authorList>
            <person name="Hurst M.R.H."/>
        </authorList>
    </citation>
    <scope>NUCLEOTIDE SEQUENCE [LARGE SCALE GENOMIC DNA]</scope>
    <source>
        <strain evidence="5 6">SY-3-19</strain>
    </source>
</reference>
<gene>
    <name evidence="5" type="ORF">CW354_10755</name>
</gene>
<protein>
    <submittedName>
        <fullName evidence="5">MarR family transcriptional regulator</fullName>
    </submittedName>
</protein>
<dbReference type="PANTHER" id="PTHR42756">
    <property type="entry name" value="TRANSCRIPTIONAL REGULATOR, MARR"/>
    <property type="match status" value="1"/>
</dbReference>
<dbReference type="RefSeq" id="WP_104829981.1">
    <property type="nucleotide sequence ID" value="NZ_PJCH01000005.1"/>
</dbReference>
<dbReference type="SMART" id="SM00347">
    <property type="entry name" value="HTH_MARR"/>
    <property type="match status" value="1"/>
</dbReference>
<keyword evidence="6" id="KW-1185">Reference proteome</keyword>
<sequence length="152" mass="16623">MGDLTETALKDPLECFLGYQLRRVSAASMAQLTNSLARENFSPVAATVLLMIKANPGETQARIGRALAIKRANIAPLIAKLENEGLVTKTASDGRSYGLICTAQGKATARRIKKIMADHEECAFNTLRPDEQDRLLRLLAKARRQIAGERDS</sequence>
<dbReference type="Gene3D" id="1.10.10.10">
    <property type="entry name" value="Winged helix-like DNA-binding domain superfamily/Winged helix DNA-binding domain"/>
    <property type="match status" value="1"/>
</dbReference>
<dbReference type="PROSITE" id="PS50995">
    <property type="entry name" value="HTH_MARR_2"/>
    <property type="match status" value="1"/>
</dbReference>
<dbReference type="SUPFAM" id="SSF46785">
    <property type="entry name" value="Winged helix' DNA-binding domain"/>
    <property type="match status" value="1"/>
</dbReference>
<keyword evidence="2" id="KW-0238">DNA-binding</keyword>
<evidence type="ECO:0000256" key="3">
    <source>
        <dbReference type="ARBA" id="ARBA00023163"/>
    </source>
</evidence>
<keyword evidence="1" id="KW-0805">Transcription regulation</keyword>
<proteinExistence type="predicted"/>
<keyword evidence="3" id="KW-0804">Transcription</keyword>
<dbReference type="GO" id="GO:0003700">
    <property type="term" value="F:DNA-binding transcription factor activity"/>
    <property type="evidence" value="ECO:0007669"/>
    <property type="project" value="InterPro"/>
</dbReference>
<evidence type="ECO:0000313" key="6">
    <source>
        <dbReference type="Proteomes" id="UP000239504"/>
    </source>
</evidence>
<evidence type="ECO:0000313" key="5">
    <source>
        <dbReference type="EMBL" id="PQA88742.1"/>
    </source>
</evidence>
<dbReference type="AlphaFoldDB" id="A0A2S7K8C3"/>
<accession>A0A2S7K8C3</accession>
<dbReference type="Pfam" id="PF12802">
    <property type="entry name" value="MarR_2"/>
    <property type="match status" value="1"/>
</dbReference>
<evidence type="ECO:0000256" key="1">
    <source>
        <dbReference type="ARBA" id="ARBA00023015"/>
    </source>
</evidence>
<comment type="caution">
    <text evidence="5">The sequence shown here is derived from an EMBL/GenBank/DDBJ whole genome shotgun (WGS) entry which is preliminary data.</text>
</comment>
<organism evidence="5 6">
    <name type="scientific">Hyphococcus luteus</name>
    <dbReference type="NCBI Taxonomy" id="2058213"/>
    <lineage>
        <taxon>Bacteria</taxon>
        <taxon>Pseudomonadati</taxon>
        <taxon>Pseudomonadota</taxon>
        <taxon>Alphaproteobacteria</taxon>
        <taxon>Parvularculales</taxon>
        <taxon>Parvularculaceae</taxon>
        <taxon>Hyphococcus</taxon>
    </lineage>
</organism>
<dbReference type="Proteomes" id="UP000239504">
    <property type="component" value="Unassembled WGS sequence"/>
</dbReference>
<dbReference type="InterPro" id="IPR036388">
    <property type="entry name" value="WH-like_DNA-bd_sf"/>
</dbReference>
<evidence type="ECO:0000256" key="2">
    <source>
        <dbReference type="ARBA" id="ARBA00023125"/>
    </source>
</evidence>
<evidence type="ECO:0000259" key="4">
    <source>
        <dbReference type="PROSITE" id="PS50995"/>
    </source>
</evidence>
<dbReference type="InterPro" id="IPR036390">
    <property type="entry name" value="WH_DNA-bd_sf"/>
</dbReference>
<dbReference type="EMBL" id="PJCH01000005">
    <property type="protein sequence ID" value="PQA88742.1"/>
    <property type="molecule type" value="Genomic_DNA"/>
</dbReference>
<dbReference type="InterPro" id="IPR000835">
    <property type="entry name" value="HTH_MarR-typ"/>
</dbReference>
<name>A0A2S7K8C3_9PROT</name>
<dbReference type="OrthoDB" id="8256382at2"/>